<dbReference type="GO" id="GO:0003743">
    <property type="term" value="F:translation initiation factor activity"/>
    <property type="evidence" value="ECO:0007669"/>
    <property type="project" value="UniProtKB-KW"/>
</dbReference>
<dbReference type="GO" id="GO:0003729">
    <property type="term" value="F:mRNA binding"/>
    <property type="evidence" value="ECO:0007669"/>
    <property type="project" value="TreeGrafter"/>
</dbReference>
<dbReference type="InterPro" id="IPR015943">
    <property type="entry name" value="WD40/YVTN_repeat-like_dom_sf"/>
</dbReference>
<evidence type="ECO:0000256" key="2">
    <source>
        <dbReference type="ARBA" id="ARBA00013819"/>
    </source>
</evidence>
<evidence type="ECO:0000256" key="1">
    <source>
        <dbReference type="ARBA" id="ARBA00009573"/>
    </source>
</evidence>
<sequence>MPTDFTNRFLLPGFANSQIEEVQASVGHIHLNCLRESLKCSAPKRQTGVILSIANGVSLHHVARDGFMSLHSMRWQVDPVQGPQVAVAIGLSLGVNSTWWQEPDGARRRRNLQKILHKTSAQFCHPKLEKDKKVLQWTMDENLCARLTPEGKINLHDGADLAEAPLMELKEGFHARLALFVADQRDDLQRVVGPAEVSILEFGAELELLMSPQPRNNLDISGQVADLLWNSTGNCLIAHCQTEVDETGQSYYGGSRLAFMSQGGEVKKDITDEECQGGCVQAVSWSPTRDEFILISGFQPAKATLFSWDDRTKKLAVKKILLDKAHRNTIRFNSFGSLVCLAGFGNLVVTSEETGREDDDYVHVSSCTANCTVSAEWAPDGRHFLTAVLAPRMRVDNGLSVWHALSGSKVSNTPFEELFDVQWRPEPNNKHPDVTQEEISQASKEDAKNVVEAGAQKKQAYRPPKARGENTNTVAQMMRGEVAAPDDDTNSVLSTWVTGW</sequence>
<dbReference type="InterPro" id="IPR013979">
    <property type="entry name" value="TIF_beta_prop-like"/>
</dbReference>
<accession>A0A9P1DFI9</accession>
<dbReference type="EMBL" id="CAMXCT010004447">
    <property type="protein sequence ID" value="CAI4009128.1"/>
    <property type="molecule type" value="Genomic_DNA"/>
</dbReference>
<dbReference type="AlphaFoldDB" id="A0A9P1DFI9"/>
<evidence type="ECO:0000256" key="8">
    <source>
        <dbReference type="SAM" id="MobiDB-lite"/>
    </source>
</evidence>
<keyword evidence="4" id="KW-0853">WD repeat</keyword>
<reference evidence="10" key="1">
    <citation type="submission" date="2022-10" db="EMBL/GenBank/DDBJ databases">
        <authorList>
            <person name="Chen Y."/>
            <person name="Dougan E. K."/>
            <person name="Chan C."/>
            <person name="Rhodes N."/>
            <person name="Thang M."/>
        </authorList>
    </citation>
    <scope>NUCLEOTIDE SEQUENCE</scope>
</reference>
<comment type="caution">
    <text evidence="10">The sequence shown here is derived from an EMBL/GenBank/DDBJ whole genome shotgun (WGS) entry which is preliminary data.</text>
</comment>
<organism evidence="10">
    <name type="scientific">Cladocopium goreaui</name>
    <dbReference type="NCBI Taxonomy" id="2562237"/>
    <lineage>
        <taxon>Eukaryota</taxon>
        <taxon>Sar</taxon>
        <taxon>Alveolata</taxon>
        <taxon>Dinophyceae</taxon>
        <taxon>Suessiales</taxon>
        <taxon>Symbiodiniaceae</taxon>
        <taxon>Cladocopium</taxon>
    </lineage>
</organism>
<dbReference type="Pfam" id="PF08662">
    <property type="entry name" value="eIF2A"/>
    <property type="match status" value="1"/>
</dbReference>
<keyword evidence="6" id="KW-0810">Translation regulation</keyword>
<evidence type="ECO:0000256" key="6">
    <source>
        <dbReference type="ARBA" id="ARBA00022845"/>
    </source>
</evidence>
<proteinExistence type="inferred from homology"/>
<evidence type="ECO:0000313" key="12">
    <source>
        <dbReference type="Proteomes" id="UP001152797"/>
    </source>
</evidence>
<dbReference type="GO" id="GO:0006417">
    <property type="term" value="P:regulation of translation"/>
    <property type="evidence" value="ECO:0007669"/>
    <property type="project" value="UniProtKB-KW"/>
</dbReference>
<evidence type="ECO:0000259" key="9">
    <source>
        <dbReference type="Pfam" id="PF08662"/>
    </source>
</evidence>
<evidence type="ECO:0000256" key="3">
    <source>
        <dbReference type="ARBA" id="ARBA00022540"/>
    </source>
</evidence>
<name>A0A9P1DFI9_9DINO</name>
<feature type="domain" description="Translation initiation factor beta propellor-like" evidence="9">
    <location>
        <begin position="225"/>
        <end position="421"/>
    </location>
</feature>
<gene>
    <name evidence="10" type="ORF">C1SCF055_LOCUS34501</name>
</gene>
<keyword evidence="5" id="KW-0677">Repeat</keyword>
<dbReference type="GO" id="GO:0043022">
    <property type="term" value="F:ribosome binding"/>
    <property type="evidence" value="ECO:0007669"/>
    <property type="project" value="TreeGrafter"/>
</dbReference>
<comment type="similarity">
    <text evidence="1">Belongs to the WD repeat EIF2A family.</text>
</comment>
<evidence type="ECO:0000313" key="11">
    <source>
        <dbReference type="EMBL" id="CAL4796440.1"/>
    </source>
</evidence>
<keyword evidence="12" id="KW-1185">Reference proteome</keyword>
<dbReference type="EMBL" id="CAMXCT030004447">
    <property type="protein sequence ID" value="CAL4796440.1"/>
    <property type="molecule type" value="Genomic_DNA"/>
</dbReference>
<dbReference type="InterPro" id="IPR011387">
    <property type="entry name" value="TIF2A"/>
</dbReference>
<dbReference type="PANTHER" id="PTHR13227:SF0">
    <property type="entry name" value="EUKARYOTIC TRANSLATION INITIATION FACTOR 2A"/>
    <property type="match status" value="1"/>
</dbReference>
<dbReference type="PANTHER" id="PTHR13227">
    <property type="entry name" value="EUKARYOTIC TRANSLATION INITIATION FACTOR 2A"/>
    <property type="match status" value="1"/>
</dbReference>
<feature type="region of interest" description="Disordered" evidence="8">
    <location>
        <begin position="425"/>
        <end position="445"/>
    </location>
</feature>
<evidence type="ECO:0000313" key="10">
    <source>
        <dbReference type="EMBL" id="CAI4009128.1"/>
    </source>
</evidence>
<dbReference type="GO" id="GO:0022627">
    <property type="term" value="C:cytosolic small ribosomal subunit"/>
    <property type="evidence" value="ECO:0007669"/>
    <property type="project" value="TreeGrafter"/>
</dbReference>
<dbReference type="OrthoDB" id="434294at2759"/>
<dbReference type="Gene3D" id="2.130.10.10">
    <property type="entry name" value="YVTN repeat-like/Quinoprotein amine dehydrogenase"/>
    <property type="match status" value="1"/>
</dbReference>
<dbReference type="EMBL" id="CAMXCT020004447">
    <property type="protein sequence ID" value="CAL1162503.1"/>
    <property type="molecule type" value="Genomic_DNA"/>
</dbReference>
<dbReference type="Proteomes" id="UP001152797">
    <property type="component" value="Unassembled WGS sequence"/>
</dbReference>
<evidence type="ECO:0000256" key="4">
    <source>
        <dbReference type="ARBA" id="ARBA00022574"/>
    </source>
</evidence>
<reference evidence="11 12" key="2">
    <citation type="submission" date="2024-05" db="EMBL/GenBank/DDBJ databases">
        <authorList>
            <person name="Chen Y."/>
            <person name="Shah S."/>
            <person name="Dougan E. K."/>
            <person name="Thang M."/>
            <person name="Chan C."/>
        </authorList>
    </citation>
    <scope>NUCLEOTIDE SEQUENCE [LARGE SCALE GENOMIC DNA]</scope>
</reference>
<keyword evidence="7" id="KW-0648">Protein biosynthesis</keyword>
<evidence type="ECO:0000256" key="7">
    <source>
        <dbReference type="ARBA" id="ARBA00022917"/>
    </source>
</evidence>
<dbReference type="SUPFAM" id="SSF82171">
    <property type="entry name" value="DPP6 N-terminal domain-like"/>
    <property type="match status" value="1"/>
</dbReference>
<dbReference type="GO" id="GO:0000049">
    <property type="term" value="F:tRNA binding"/>
    <property type="evidence" value="ECO:0007669"/>
    <property type="project" value="TreeGrafter"/>
</dbReference>
<protein>
    <recommendedName>
        <fullName evidence="2">Eukaryotic translation initiation factor 2A</fullName>
    </recommendedName>
</protein>
<evidence type="ECO:0000256" key="5">
    <source>
        <dbReference type="ARBA" id="ARBA00022737"/>
    </source>
</evidence>
<keyword evidence="3" id="KW-0396">Initiation factor</keyword>